<dbReference type="InterPro" id="IPR017871">
    <property type="entry name" value="ABC_transporter-like_CS"/>
</dbReference>
<dbReference type="InterPro" id="IPR003593">
    <property type="entry name" value="AAA+_ATPase"/>
</dbReference>
<evidence type="ECO:0000313" key="7">
    <source>
        <dbReference type="Proteomes" id="UP001143328"/>
    </source>
</evidence>
<evidence type="ECO:0000256" key="2">
    <source>
        <dbReference type="ARBA" id="ARBA00022448"/>
    </source>
</evidence>
<dbReference type="InterPro" id="IPR003439">
    <property type="entry name" value="ABC_transporter-like_ATP-bd"/>
</dbReference>
<accession>A0A9W6K575</accession>
<dbReference type="InterPro" id="IPR027417">
    <property type="entry name" value="P-loop_NTPase"/>
</dbReference>
<dbReference type="Pfam" id="PF00005">
    <property type="entry name" value="ABC_tran"/>
    <property type="match status" value="1"/>
</dbReference>
<dbReference type="InterPro" id="IPR015860">
    <property type="entry name" value="ABC_transpr_TagH-like"/>
</dbReference>
<evidence type="ECO:0000313" key="6">
    <source>
        <dbReference type="EMBL" id="GLK87739.1"/>
    </source>
</evidence>
<dbReference type="InterPro" id="IPR050683">
    <property type="entry name" value="Bact_Polysacc_Export_ATP-bd"/>
</dbReference>
<protein>
    <submittedName>
        <fullName evidence="6">Sugar ABC transporter ATP-binding protein</fullName>
    </submittedName>
</protein>
<sequence length="428" mass="46961">MSTDTVITVHRVAKKFKLFSSARERLFESLHPLRKRYHKAFWALHDVSLEVSKGEIIAVLGRNGSGKSTLLQIICQIMQATRGAVVVKGKISALLELGAGFNPEFTGRENVILNGSIMGFSRAEMHARMADIERFAEIGEHFDQPVKTYSSGMFVRVAFAAAIHVDPEILILDEALSVGDARFQHRCFQRIRELVDQGKTILFVSHSADTVLRLCQRGVVIEQGRVSFDGPIVAAVNHYQHLLAGGAPQAEPDNAAPVALAPRGISALENADQVCRQPFYNNHETRLGNGTVQIIDISISVDGRPLSSPIRTGQRVELLLSMRFNETLAGVSAGFAIVTLDGTYVFGTNLLMRQALLLSAQAGEHRQVRFSFCAGLIGADYFLDLGCNQITAQDDLFLDVRRSVLTLRFADTPGITGIADLQVQHEIL</sequence>
<dbReference type="Proteomes" id="UP001143328">
    <property type="component" value="Unassembled WGS sequence"/>
</dbReference>
<feature type="domain" description="ABC transporter" evidence="5">
    <location>
        <begin position="28"/>
        <end position="248"/>
    </location>
</feature>
<evidence type="ECO:0000256" key="1">
    <source>
        <dbReference type="ARBA" id="ARBA00005417"/>
    </source>
</evidence>
<dbReference type="PANTHER" id="PTHR46743">
    <property type="entry name" value="TEICHOIC ACIDS EXPORT ATP-BINDING PROTEIN TAGH"/>
    <property type="match status" value="1"/>
</dbReference>
<dbReference type="GO" id="GO:0140359">
    <property type="term" value="F:ABC-type transporter activity"/>
    <property type="evidence" value="ECO:0007669"/>
    <property type="project" value="InterPro"/>
</dbReference>
<organism evidence="6 7">
    <name type="scientific">Pseudomonas turukhanskensis</name>
    <dbReference type="NCBI Taxonomy" id="1806536"/>
    <lineage>
        <taxon>Bacteria</taxon>
        <taxon>Pseudomonadati</taxon>
        <taxon>Pseudomonadota</taxon>
        <taxon>Gammaproteobacteria</taxon>
        <taxon>Pseudomonadales</taxon>
        <taxon>Pseudomonadaceae</taxon>
        <taxon>Pseudomonas</taxon>
    </lineage>
</organism>
<keyword evidence="4 6" id="KW-0067">ATP-binding</keyword>
<dbReference type="GO" id="GO:0005524">
    <property type="term" value="F:ATP binding"/>
    <property type="evidence" value="ECO:0007669"/>
    <property type="project" value="UniProtKB-KW"/>
</dbReference>
<evidence type="ECO:0000256" key="3">
    <source>
        <dbReference type="ARBA" id="ARBA00022741"/>
    </source>
</evidence>
<dbReference type="InterPro" id="IPR029439">
    <property type="entry name" value="Wzt_C"/>
</dbReference>
<proteinExistence type="inferred from homology"/>
<dbReference type="Pfam" id="PF14524">
    <property type="entry name" value="Wzt_C"/>
    <property type="match status" value="1"/>
</dbReference>
<dbReference type="RefSeq" id="WP_271193999.1">
    <property type="nucleotide sequence ID" value="NZ_BSFN01000002.1"/>
</dbReference>
<dbReference type="PROSITE" id="PS50893">
    <property type="entry name" value="ABC_TRANSPORTER_2"/>
    <property type="match status" value="1"/>
</dbReference>
<dbReference type="PROSITE" id="PS00211">
    <property type="entry name" value="ABC_TRANSPORTER_1"/>
    <property type="match status" value="1"/>
</dbReference>
<keyword evidence="2" id="KW-0813">Transport</keyword>
<keyword evidence="3" id="KW-0547">Nucleotide-binding</keyword>
<reference evidence="6" key="1">
    <citation type="journal article" date="2014" name="Int. J. Syst. Evol. Microbiol.">
        <title>Complete genome sequence of Corynebacterium casei LMG S-19264T (=DSM 44701T), isolated from a smear-ripened cheese.</title>
        <authorList>
            <consortium name="US DOE Joint Genome Institute (JGI-PGF)"/>
            <person name="Walter F."/>
            <person name="Albersmeier A."/>
            <person name="Kalinowski J."/>
            <person name="Ruckert C."/>
        </authorList>
    </citation>
    <scope>NUCLEOTIDE SEQUENCE</scope>
    <source>
        <strain evidence="6">VKM B-2935</strain>
    </source>
</reference>
<gene>
    <name evidence="6" type="ORF">GCM10017655_08010</name>
</gene>
<comment type="caution">
    <text evidence="6">The sequence shown here is derived from an EMBL/GenBank/DDBJ whole genome shotgun (WGS) entry which is preliminary data.</text>
</comment>
<reference evidence="6" key="2">
    <citation type="submission" date="2023-01" db="EMBL/GenBank/DDBJ databases">
        <authorList>
            <person name="Sun Q."/>
            <person name="Evtushenko L."/>
        </authorList>
    </citation>
    <scope>NUCLEOTIDE SEQUENCE</scope>
    <source>
        <strain evidence="6">VKM B-2935</strain>
    </source>
</reference>
<dbReference type="SUPFAM" id="SSF52540">
    <property type="entry name" value="P-loop containing nucleoside triphosphate hydrolases"/>
    <property type="match status" value="1"/>
</dbReference>
<dbReference type="Gene3D" id="2.70.50.60">
    <property type="entry name" value="abc- transporter (atp binding component) like domain"/>
    <property type="match status" value="1"/>
</dbReference>
<dbReference type="SMART" id="SM00382">
    <property type="entry name" value="AAA"/>
    <property type="match status" value="1"/>
</dbReference>
<evidence type="ECO:0000259" key="5">
    <source>
        <dbReference type="PROSITE" id="PS50893"/>
    </source>
</evidence>
<dbReference type="CDD" id="cd10147">
    <property type="entry name" value="Wzt_C-like"/>
    <property type="match status" value="1"/>
</dbReference>
<dbReference type="EMBL" id="BSFN01000002">
    <property type="protein sequence ID" value="GLK87739.1"/>
    <property type="molecule type" value="Genomic_DNA"/>
</dbReference>
<dbReference type="GO" id="GO:0016020">
    <property type="term" value="C:membrane"/>
    <property type="evidence" value="ECO:0007669"/>
    <property type="project" value="InterPro"/>
</dbReference>
<dbReference type="CDD" id="cd03220">
    <property type="entry name" value="ABC_KpsT_Wzt"/>
    <property type="match status" value="1"/>
</dbReference>
<dbReference type="GO" id="GO:0016887">
    <property type="term" value="F:ATP hydrolysis activity"/>
    <property type="evidence" value="ECO:0007669"/>
    <property type="project" value="InterPro"/>
</dbReference>
<evidence type="ECO:0000256" key="4">
    <source>
        <dbReference type="ARBA" id="ARBA00022840"/>
    </source>
</evidence>
<comment type="similarity">
    <text evidence="1">Belongs to the ABC transporter superfamily.</text>
</comment>
<dbReference type="AlphaFoldDB" id="A0A9W6K575"/>
<dbReference type="PANTHER" id="PTHR46743:SF2">
    <property type="entry name" value="TEICHOIC ACIDS EXPORT ATP-BINDING PROTEIN TAGH"/>
    <property type="match status" value="1"/>
</dbReference>
<name>A0A9W6K575_9PSED</name>
<dbReference type="Gene3D" id="3.40.50.300">
    <property type="entry name" value="P-loop containing nucleotide triphosphate hydrolases"/>
    <property type="match status" value="1"/>
</dbReference>
<keyword evidence="7" id="KW-1185">Reference proteome</keyword>